<dbReference type="AlphaFoldDB" id="A0A4R3VXM4"/>
<gene>
    <name evidence="1" type="ORF">EDC17_102218</name>
</gene>
<evidence type="ECO:0000313" key="2">
    <source>
        <dbReference type="Proteomes" id="UP000295197"/>
    </source>
</evidence>
<dbReference type="Gene3D" id="3.10.129.10">
    <property type="entry name" value="Hotdog Thioesterase"/>
    <property type="match status" value="1"/>
</dbReference>
<comment type="caution">
    <text evidence="1">The sequence shown here is derived from an EMBL/GenBank/DDBJ whole genome shotgun (WGS) entry which is preliminary data.</text>
</comment>
<accession>A0A4R3VXM4</accession>
<evidence type="ECO:0000313" key="1">
    <source>
        <dbReference type="EMBL" id="TCV12849.1"/>
    </source>
</evidence>
<dbReference type="Pfam" id="PF14539">
    <property type="entry name" value="DUF4442"/>
    <property type="match status" value="1"/>
</dbReference>
<protein>
    <submittedName>
        <fullName evidence="1">Uncharacterized protein DUF4442</fullName>
    </submittedName>
</protein>
<organism evidence="1 2">
    <name type="scientific">Sphingobacterium alimentarium</name>
    <dbReference type="NCBI Taxonomy" id="797292"/>
    <lineage>
        <taxon>Bacteria</taxon>
        <taxon>Pseudomonadati</taxon>
        <taxon>Bacteroidota</taxon>
        <taxon>Sphingobacteriia</taxon>
        <taxon>Sphingobacteriales</taxon>
        <taxon>Sphingobacteriaceae</taxon>
        <taxon>Sphingobacterium</taxon>
    </lineage>
</organism>
<dbReference type="InterPro" id="IPR027961">
    <property type="entry name" value="DUF4442"/>
</dbReference>
<dbReference type="Proteomes" id="UP000295197">
    <property type="component" value="Unassembled WGS sequence"/>
</dbReference>
<proteinExistence type="predicted"/>
<name>A0A4R3VXM4_9SPHI</name>
<reference evidence="1 2" key="1">
    <citation type="submission" date="2019-03" db="EMBL/GenBank/DDBJ databases">
        <title>Genomic Encyclopedia of Type Strains, Phase IV (KMG-IV): sequencing the most valuable type-strain genomes for metagenomic binning, comparative biology and taxonomic classification.</title>
        <authorList>
            <person name="Goeker M."/>
        </authorList>
    </citation>
    <scope>NUCLEOTIDE SEQUENCE [LARGE SCALE GENOMIC DNA]</scope>
    <source>
        <strain evidence="1 2">DSM 22362</strain>
    </source>
</reference>
<dbReference type="SUPFAM" id="SSF54637">
    <property type="entry name" value="Thioesterase/thiol ester dehydrase-isomerase"/>
    <property type="match status" value="1"/>
</dbReference>
<dbReference type="CDD" id="cd03440">
    <property type="entry name" value="hot_dog"/>
    <property type="match status" value="1"/>
</dbReference>
<dbReference type="EMBL" id="SMBZ01000022">
    <property type="protein sequence ID" value="TCV12849.1"/>
    <property type="molecule type" value="Genomic_DNA"/>
</dbReference>
<keyword evidence="2" id="KW-1185">Reference proteome</keyword>
<dbReference type="InterPro" id="IPR029069">
    <property type="entry name" value="HotDog_dom_sf"/>
</dbReference>
<sequence length="186" mass="21694">MRTFDHTKGKKLYFCRMKLSPTSLKWVLRTYPPFLFQRIWVKKIYDDFKGAEVKIYKSFLNINSNKTVFGGTIFSALDPMHPILLDQVFKKRGLKKTVAWLKSAKIDYLKPGSTDLTYRITLDITEIEEAYKTIKAKGKVIKTFTTEVIDKNGVKCAVCQNEIYIRDLTFDFSLLKRIEKEKVKTA</sequence>